<evidence type="ECO:0000313" key="2">
    <source>
        <dbReference type="Proteomes" id="UP001209570"/>
    </source>
</evidence>
<gene>
    <name evidence="1" type="ORF">P43SY_011534</name>
</gene>
<proteinExistence type="predicted"/>
<keyword evidence="2" id="KW-1185">Reference proteome</keyword>
<accession>A0AAD5L653</accession>
<dbReference type="AlphaFoldDB" id="A0AAD5L653"/>
<organism evidence="1 2">
    <name type="scientific">Pythium insidiosum</name>
    <name type="common">Pythiosis disease agent</name>
    <dbReference type="NCBI Taxonomy" id="114742"/>
    <lineage>
        <taxon>Eukaryota</taxon>
        <taxon>Sar</taxon>
        <taxon>Stramenopiles</taxon>
        <taxon>Oomycota</taxon>
        <taxon>Peronosporomycetes</taxon>
        <taxon>Pythiales</taxon>
        <taxon>Pythiaceae</taxon>
        <taxon>Pythium</taxon>
    </lineage>
</organism>
<dbReference type="EMBL" id="JAKCXM010001493">
    <property type="protein sequence ID" value="KAJ0390909.1"/>
    <property type="molecule type" value="Genomic_DNA"/>
</dbReference>
<comment type="caution">
    <text evidence="1">The sequence shown here is derived from an EMBL/GenBank/DDBJ whole genome shotgun (WGS) entry which is preliminary data.</text>
</comment>
<dbReference type="Proteomes" id="UP001209570">
    <property type="component" value="Unassembled WGS sequence"/>
</dbReference>
<name>A0AAD5L653_PYTIN</name>
<evidence type="ECO:0000313" key="1">
    <source>
        <dbReference type="EMBL" id="KAJ0390909.1"/>
    </source>
</evidence>
<reference evidence="1" key="1">
    <citation type="submission" date="2021-12" db="EMBL/GenBank/DDBJ databases">
        <title>Prjna785345.</title>
        <authorList>
            <person name="Rujirawat T."/>
            <person name="Krajaejun T."/>
        </authorList>
    </citation>
    <scope>NUCLEOTIDE SEQUENCE</scope>
    <source>
        <strain evidence="1">Pi057C3</strain>
    </source>
</reference>
<sequence>MAAPPILTLLERRQSYDVVPRFYFARAEANDDAIASRALSICRRRVLTQIDALLLTPSELQALVNGIMAFARAPPISAFQRALLKKLSTPSGIAAIDSLQDDNMVLRLSYADYSAC</sequence>
<protein>
    <submittedName>
        <fullName evidence="1">Uncharacterized protein</fullName>
    </submittedName>
</protein>